<gene>
    <name evidence="1" type="ORF">SY86_05140</name>
</gene>
<protein>
    <submittedName>
        <fullName evidence="1">Uncharacterized protein</fullName>
    </submittedName>
</protein>
<dbReference type="STRING" id="65700.SY86_05140"/>
<keyword evidence="2" id="KW-1185">Reference proteome</keyword>
<dbReference type="PATRIC" id="fig|65700.7.peg.1293"/>
<reference evidence="1 2" key="1">
    <citation type="submission" date="2015-01" db="EMBL/GenBank/DDBJ databases">
        <title>Erwinia tracheiphila.</title>
        <authorList>
            <person name="Shapiro L.R."/>
        </authorList>
    </citation>
    <scope>NUCLEOTIDE SEQUENCE [LARGE SCALE GENOMIC DNA]</scope>
    <source>
        <strain evidence="1 2">BuffGH</strain>
    </source>
</reference>
<evidence type="ECO:0000313" key="2">
    <source>
        <dbReference type="Proteomes" id="UP000033924"/>
    </source>
</evidence>
<organism evidence="1 2">
    <name type="scientific">Erwinia tracheiphila</name>
    <dbReference type="NCBI Taxonomy" id="65700"/>
    <lineage>
        <taxon>Bacteria</taxon>
        <taxon>Pseudomonadati</taxon>
        <taxon>Pseudomonadota</taxon>
        <taxon>Gammaproteobacteria</taxon>
        <taxon>Enterobacterales</taxon>
        <taxon>Erwiniaceae</taxon>
        <taxon>Erwinia</taxon>
    </lineage>
</organism>
<evidence type="ECO:0000313" key="1">
    <source>
        <dbReference type="EMBL" id="KKF34946.1"/>
    </source>
</evidence>
<dbReference type="EMBL" id="JXNU01000003">
    <property type="protein sequence ID" value="KKF34946.1"/>
    <property type="molecule type" value="Genomic_DNA"/>
</dbReference>
<dbReference type="Proteomes" id="UP000033924">
    <property type="component" value="Unassembled WGS sequence"/>
</dbReference>
<proteinExistence type="predicted"/>
<dbReference type="AlphaFoldDB" id="A0A0M2KDA3"/>
<sequence length="63" mass="7132">MVAEYKAERRSCKHPKLRSRAAHAKGVLRSLQYRLAPSCAYAHKILLGLFVIYSAETNMSLLI</sequence>
<name>A0A0M2KDA3_9GAMM</name>
<accession>A0A0M2KDA3</accession>
<comment type="caution">
    <text evidence="1">The sequence shown here is derived from an EMBL/GenBank/DDBJ whole genome shotgun (WGS) entry which is preliminary data.</text>
</comment>